<dbReference type="Proteomes" id="UP000054498">
    <property type="component" value="Unassembled WGS sequence"/>
</dbReference>
<feature type="region of interest" description="Disordered" evidence="1">
    <location>
        <begin position="115"/>
        <end position="161"/>
    </location>
</feature>
<reference evidence="2 3" key="1">
    <citation type="journal article" date="2013" name="BMC Genomics">
        <title>Reconstruction of the lipid metabolism for the microalga Monoraphidium neglectum from its genome sequence reveals characteristics suitable for biofuel production.</title>
        <authorList>
            <person name="Bogen C."/>
            <person name="Al-Dilaimi A."/>
            <person name="Albersmeier A."/>
            <person name="Wichmann J."/>
            <person name="Grundmann M."/>
            <person name="Rupp O."/>
            <person name="Lauersen K.J."/>
            <person name="Blifernez-Klassen O."/>
            <person name="Kalinowski J."/>
            <person name="Goesmann A."/>
            <person name="Mussgnug J.H."/>
            <person name="Kruse O."/>
        </authorList>
    </citation>
    <scope>NUCLEOTIDE SEQUENCE [LARGE SCALE GENOMIC DNA]</scope>
    <source>
        <strain evidence="2 3">SAG 48.87</strain>
    </source>
</reference>
<dbReference type="KEGG" id="mng:MNEG_1454"/>
<feature type="compositionally biased region" description="Gly residues" evidence="1">
    <location>
        <begin position="230"/>
        <end position="246"/>
    </location>
</feature>
<evidence type="ECO:0000313" key="3">
    <source>
        <dbReference type="Proteomes" id="UP000054498"/>
    </source>
</evidence>
<feature type="compositionally biased region" description="Acidic residues" evidence="1">
    <location>
        <begin position="267"/>
        <end position="285"/>
    </location>
</feature>
<evidence type="ECO:0008006" key="4">
    <source>
        <dbReference type="Google" id="ProtNLM"/>
    </source>
</evidence>
<gene>
    <name evidence="2" type="ORF">MNEG_1454</name>
</gene>
<dbReference type="Gene3D" id="6.10.140.530">
    <property type="match status" value="1"/>
</dbReference>
<organism evidence="2 3">
    <name type="scientific">Monoraphidium neglectum</name>
    <dbReference type="NCBI Taxonomy" id="145388"/>
    <lineage>
        <taxon>Eukaryota</taxon>
        <taxon>Viridiplantae</taxon>
        <taxon>Chlorophyta</taxon>
        <taxon>core chlorophytes</taxon>
        <taxon>Chlorophyceae</taxon>
        <taxon>CS clade</taxon>
        <taxon>Sphaeropleales</taxon>
        <taxon>Selenastraceae</taxon>
        <taxon>Monoraphidium</taxon>
    </lineage>
</organism>
<evidence type="ECO:0000313" key="2">
    <source>
        <dbReference type="EMBL" id="KIZ06490.1"/>
    </source>
</evidence>
<name>A0A0D2MVC6_9CHLO</name>
<protein>
    <recommendedName>
        <fullName evidence="4">Helicase-associated domain-containing protein</fullName>
    </recommendedName>
</protein>
<keyword evidence="3" id="KW-1185">Reference proteome</keyword>
<accession>A0A0D2MVC6</accession>
<proteinExistence type="predicted"/>
<feature type="compositionally biased region" description="Gly residues" evidence="1">
    <location>
        <begin position="286"/>
        <end position="317"/>
    </location>
</feature>
<dbReference type="OrthoDB" id="539047at2759"/>
<sequence>MMSMNFFELLGVSSDQLADAMPERIVEVGMPATATSMLPPAWLGLSRRAFHTGGKEAVREVVYNEVADKLRAPLHVRAAEPGGGEAVYGAGQPGRPVFLVKDAKDLFTRVHEDGTPYTAKEEPLGAPPAAAAGGAPRARKPRPSGGMGGGGGQSARDKERDATWETKYQNLLHFVRTHGHRPRRTGEDKERQMCFWLAQQQRKMKDGSLPDDKRERLGIVLAVKGPAARLGGGSHSGGAHMGGGSEQGDDGADGEEGGDGDGGYDQGDGDGGDDGEGGYDDDGPDGDGGGGGTGDEDMGGGGGGGGGGIGGGIGGGGGDDEGLAEGH</sequence>
<feature type="region of interest" description="Disordered" evidence="1">
    <location>
        <begin position="227"/>
        <end position="327"/>
    </location>
</feature>
<dbReference type="RefSeq" id="XP_013905509.1">
    <property type="nucleotide sequence ID" value="XM_014050055.1"/>
</dbReference>
<dbReference type="GeneID" id="25732112"/>
<dbReference type="EMBL" id="KK100365">
    <property type="protein sequence ID" value="KIZ06490.1"/>
    <property type="molecule type" value="Genomic_DNA"/>
</dbReference>
<feature type="compositionally biased region" description="Acidic residues" evidence="1">
    <location>
        <begin position="247"/>
        <end position="259"/>
    </location>
</feature>
<evidence type="ECO:0000256" key="1">
    <source>
        <dbReference type="SAM" id="MobiDB-lite"/>
    </source>
</evidence>
<feature type="compositionally biased region" description="Acidic residues" evidence="1">
    <location>
        <begin position="318"/>
        <end position="327"/>
    </location>
</feature>
<dbReference type="AlphaFoldDB" id="A0A0D2MVC6"/>
<feature type="compositionally biased region" description="Low complexity" evidence="1">
    <location>
        <begin position="127"/>
        <end position="136"/>
    </location>
</feature>